<keyword evidence="4" id="KW-1185">Reference proteome</keyword>
<keyword evidence="1" id="KW-0175">Coiled coil</keyword>
<evidence type="ECO:0000256" key="1">
    <source>
        <dbReference type="SAM" id="Coils"/>
    </source>
</evidence>
<dbReference type="EMBL" id="CP075866">
    <property type="protein sequence ID" value="QYS98212.1"/>
    <property type="molecule type" value="Genomic_DNA"/>
</dbReference>
<reference evidence="3 4" key="1">
    <citation type="journal article" date="2021" name="BMC Genomics">
        <title>Telomere-to-telomere genome assembly of asparaginase-producing Trichoderma simmonsii.</title>
        <authorList>
            <person name="Chung D."/>
            <person name="Kwon Y.M."/>
            <person name="Yang Y."/>
        </authorList>
    </citation>
    <scope>NUCLEOTIDE SEQUENCE [LARGE SCALE GENOMIC DNA]</scope>
    <source>
        <strain evidence="3 4">GH-Sj1</strain>
    </source>
</reference>
<feature type="coiled-coil region" evidence="1">
    <location>
        <begin position="65"/>
        <end position="117"/>
    </location>
</feature>
<evidence type="ECO:0000313" key="4">
    <source>
        <dbReference type="Proteomes" id="UP000826661"/>
    </source>
</evidence>
<organism evidence="3 4">
    <name type="scientific">Trichoderma simmonsii</name>
    <dbReference type="NCBI Taxonomy" id="1491479"/>
    <lineage>
        <taxon>Eukaryota</taxon>
        <taxon>Fungi</taxon>
        <taxon>Dikarya</taxon>
        <taxon>Ascomycota</taxon>
        <taxon>Pezizomycotina</taxon>
        <taxon>Sordariomycetes</taxon>
        <taxon>Hypocreomycetidae</taxon>
        <taxon>Hypocreales</taxon>
        <taxon>Hypocreaceae</taxon>
        <taxon>Trichoderma</taxon>
    </lineage>
</organism>
<protein>
    <submittedName>
        <fullName evidence="3">Uncharacterized protein</fullName>
    </submittedName>
</protein>
<dbReference type="Proteomes" id="UP000826661">
    <property type="component" value="Chromosome III"/>
</dbReference>
<sequence>MAISQRPAPGTRKRIRSEDEEEDELAMPTKYGGMRTSAMPGVDRWEAFTLSQLAQRDPQVVCDLLDATRADLKRHQIKIRSLEAEIKQEKKSHEEQRSKLINKMETLKIQNQDLIQEKMEDFGTKKASDDTIISIWLQLSSKIKNIVRNYFTEWHQAETLSTNGIEYDRFAQSQSFDQIPAVRDSIKRRQLWGTISYHIFSGNSPWHVGNIGGPIARLIADLDPYKPPSPQYLQMISKIKSALDPGFERNVDPNSKPKQDEMIRDTIAQFEAIIANNRLYEFQEDLRRIFSDAWQIYAAMMTSKAIFIMQWPQGDNGAVNDYPYDPMSMEFSGIIDLIDAPERVTGVVESPVLWKVGNGDGENFDSTMVLCKHCLFQCDDIIDPGTCILDISSS</sequence>
<proteinExistence type="predicted"/>
<name>A0A8G0L9G9_9HYPO</name>
<dbReference type="AlphaFoldDB" id="A0A8G0L9G9"/>
<evidence type="ECO:0000256" key="2">
    <source>
        <dbReference type="SAM" id="MobiDB-lite"/>
    </source>
</evidence>
<gene>
    <name evidence="3" type="ORF">H0G86_005402</name>
</gene>
<evidence type="ECO:0000313" key="3">
    <source>
        <dbReference type="EMBL" id="QYS98212.1"/>
    </source>
</evidence>
<feature type="region of interest" description="Disordered" evidence="2">
    <location>
        <begin position="1"/>
        <end position="37"/>
    </location>
</feature>
<accession>A0A8G0L9G9</accession>